<evidence type="ECO:0000256" key="1">
    <source>
        <dbReference type="SAM" id="SignalP"/>
    </source>
</evidence>
<dbReference type="EMBL" id="ACKS01000085">
    <property type="protein sequence ID" value="EFA43209.1"/>
    <property type="molecule type" value="Genomic_DNA"/>
</dbReference>
<organism evidence="2 3">
    <name type="scientific">Hallella bergensis DSM 17361</name>
    <dbReference type="NCBI Taxonomy" id="585502"/>
    <lineage>
        <taxon>Bacteria</taxon>
        <taxon>Pseudomonadati</taxon>
        <taxon>Bacteroidota</taxon>
        <taxon>Bacteroidia</taxon>
        <taxon>Bacteroidales</taxon>
        <taxon>Prevotellaceae</taxon>
        <taxon>Hallella</taxon>
    </lineage>
</organism>
<evidence type="ECO:0000313" key="2">
    <source>
        <dbReference type="EMBL" id="EFA43209.1"/>
    </source>
</evidence>
<evidence type="ECO:0000313" key="3">
    <source>
        <dbReference type="Proteomes" id="UP000003160"/>
    </source>
</evidence>
<proteinExistence type="predicted"/>
<dbReference type="HOGENOM" id="CLU_1081445_0_0_10"/>
<accession>D1PZQ1</accession>
<sequence length="269" mass="31383">MKKLLTSVLASWLFTMLCGCTADLKSYSGENWVRFTDNTEDVYSFAYYSKAKTTDTVKVVVMTVGDVVDHPRKVRIEQVRQAWKYKYADDDANKIIDSTYTDMEYPAEPGTHFEILNATNNEAVVPEKENRVVLKVLVKRDDKDLQKHARQLHLKLLPTADFGVASPTFELKKILISDKLEKPSRWSTKNYFCNLYLGEWSEVKHRFMINVTGRKWDDEFINYYIRESNDKPLRDFYLQKIKKALEEYNANPKNNPPLKDENGNIVVFP</sequence>
<protein>
    <recommendedName>
        <fullName evidence="4">DUF4843 domain-containing protein</fullName>
    </recommendedName>
</protein>
<feature type="chain" id="PRO_5003025343" description="DUF4843 domain-containing protein" evidence="1">
    <location>
        <begin position="23"/>
        <end position="269"/>
    </location>
</feature>
<dbReference type="eggNOG" id="ENOG5033SUJ">
    <property type="taxonomic scope" value="Bacteria"/>
</dbReference>
<evidence type="ECO:0008006" key="4">
    <source>
        <dbReference type="Google" id="ProtNLM"/>
    </source>
</evidence>
<dbReference type="InterPro" id="IPR032299">
    <property type="entry name" value="DUF4843"/>
</dbReference>
<comment type="caution">
    <text evidence="2">The sequence shown here is derived from an EMBL/GenBank/DDBJ whole genome shotgun (WGS) entry which is preliminary data.</text>
</comment>
<reference evidence="2 3" key="1">
    <citation type="submission" date="2009-10" db="EMBL/GenBank/DDBJ databases">
        <authorList>
            <person name="Qin X."/>
            <person name="Bachman B."/>
            <person name="Battles P."/>
            <person name="Bell A."/>
            <person name="Bess C."/>
            <person name="Bickham C."/>
            <person name="Chaboub L."/>
            <person name="Chen D."/>
            <person name="Coyle M."/>
            <person name="Deiros D.R."/>
            <person name="Dinh H."/>
            <person name="Forbes L."/>
            <person name="Fowler G."/>
            <person name="Francisco L."/>
            <person name="Fu Q."/>
            <person name="Gubbala S."/>
            <person name="Hale W."/>
            <person name="Han Y."/>
            <person name="Hemphill L."/>
            <person name="Highlander S.K."/>
            <person name="Hirani K."/>
            <person name="Hogues M."/>
            <person name="Jackson L."/>
            <person name="Jakkamsetti A."/>
            <person name="Javaid M."/>
            <person name="Jiang H."/>
            <person name="Korchina V."/>
            <person name="Kovar C."/>
            <person name="Lara F."/>
            <person name="Lee S."/>
            <person name="Mata R."/>
            <person name="Mathew T."/>
            <person name="Moen C."/>
            <person name="Morales K."/>
            <person name="Munidasa M."/>
            <person name="Nazareth L."/>
            <person name="Ngo R."/>
            <person name="Nguyen L."/>
            <person name="Okwuonu G."/>
            <person name="Ongeri F."/>
            <person name="Patil S."/>
            <person name="Petrosino J."/>
            <person name="Pham C."/>
            <person name="Pham P."/>
            <person name="Pu L.-L."/>
            <person name="Puazo M."/>
            <person name="Raj R."/>
            <person name="Reid J."/>
            <person name="Rouhana J."/>
            <person name="Saada N."/>
            <person name="Shang Y."/>
            <person name="Simmons D."/>
            <person name="Thornton R."/>
            <person name="Warren J."/>
            <person name="Weissenberger G."/>
            <person name="Zhang J."/>
            <person name="Zhang L."/>
            <person name="Zhou C."/>
            <person name="Zhu D."/>
            <person name="Muzny D."/>
            <person name="Worley K."/>
            <person name="Gibbs R."/>
        </authorList>
    </citation>
    <scope>NUCLEOTIDE SEQUENCE [LARGE SCALE GENOMIC DNA]</scope>
    <source>
        <strain evidence="2 3">DSM 17361</strain>
    </source>
</reference>
<dbReference type="PROSITE" id="PS51257">
    <property type="entry name" value="PROKAR_LIPOPROTEIN"/>
    <property type="match status" value="1"/>
</dbReference>
<dbReference type="Pfam" id="PF16132">
    <property type="entry name" value="DUF4843"/>
    <property type="match status" value="1"/>
</dbReference>
<keyword evidence="3" id="KW-1185">Reference proteome</keyword>
<name>D1PZQ1_9BACT</name>
<gene>
    <name evidence="2" type="ORF">HMPREF0645_2436</name>
</gene>
<dbReference type="RefSeq" id="WP_007174539.1">
    <property type="nucleotide sequence ID" value="NZ_GG704781.1"/>
</dbReference>
<dbReference type="Proteomes" id="UP000003160">
    <property type="component" value="Unassembled WGS sequence"/>
</dbReference>
<dbReference type="AlphaFoldDB" id="D1PZQ1"/>
<feature type="signal peptide" evidence="1">
    <location>
        <begin position="1"/>
        <end position="22"/>
    </location>
</feature>
<keyword evidence="1" id="KW-0732">Signal</keyword>